<evidence type="ECO:0000313" key="5">
    <source>
        <dbReference type="EMBL" id="KAE8667818.1"/>
    </source>
</evidence>
<accession>A0A6A2X0C8</accession>
<gene>
    <name evidence="5" type="ORF">F3Y22_tig00112370pilonHSYRG00043</name>
</gene>
<dbReference type="AlphaFoldDB" id="A0A6A2X0C8"/>
<dbReference type="GO" id="GO:0007165">
    <property type="term" value="P:signal transduction"/>
    <property type="evidence" value="ECO:0007669"/>
    <property type="project" value="InterPro"/>
</dbReference>
<sequence>MGENNPIIGEEDYILLKDFKVETEVAEEKGFILCFWVYEETNGSSPLLVLNEKTLMLLPLACRHNEAPGPGPGNIELPSEVPKVTAEIEHPQHKWIHIGYEVSSDFVRLYVNGEIAGELLLSSLLNQNSIPNGSRKRTLIGISGDSNLQGFIHDAKDPPLRLSIDESSISDIEEDNGFWNIVGGKASCRRIFSLDVVVLNAFGQPFIASLLYAHNRLPVEKTNDEEPPLLASCDGIEFASSDRPSKLSKGRASFKLKISKMLSSKCDNKQFCIMVGISKLEGYHFLEDFSPSIRCISRNCTPRTSTIIWKKISAVHPVNGSQSLGLEHSTAHEAKLSPTSKRVRLGEEKNSKIDQHSKEYNSIASKQNRVLIDTFFLFIFHNIIIIRNGFGSRLEARAENFEEVNTSQSDSESTGVQDPALNSLSIRGHSISDVTTFRYCLGGLTDRSILLKEITTIISDDEISGFADQVSFYSGCSHHRHQIKMAKGLIDEGTIAWNSISQNNLRVQWESAVFEIEEQFMKIACCTTRSLSQQDFELLRKIAGCQDYMAQENFEKMWCWLYLVALTLSSDRIKAMWNSTSPKWIEGFVTKEEVELSLQGPRSLQEPGTFILRFPTSRSWPHPDAGSLVVTYVGSDYALHHRLISLDNVYSSGVREMNVKVKQLQDMLFEEPELSRLGSQSSDGFVSSIAEEILNSPLIVAPFTTPPAPSCSLCRSEFTGVNLVRRRRRRVRRAPEDASRATRAAAGRVAAGNRFNRFSTGSDRFDRFQPVRTGLTGTRDSPDRSTARPSSSRSVKPRVPVFTRSKTVAERGETSNQ</sequence>
<keyword evidence="6" id="KW-1185">Reference proteome</keyword>
<evidence type="ECO:0000259" key="4">
    <source>
        <dbReference type="PROSITE" id="PS50001"/>
    </source>
</evidence>
<organism evidence="5 6">
    <name type="scientific">Hibiscus syriacus</name>
    <name type="common">Rose of Sharon</name>
    <dbReference type="NCBI Taxonomy" id="106335"/>
    <lineage>
        <taxon>Eukaryota</taxon>
        <taxon>Viridiplantae</taxon>
        <taxon>Streptophyta</taxon>
        <taxon>Embryophyta</taxon>
        <taxon>Tracheophyta</taxon>
        <taxon>Spermatophyta</taxon>
        <taxon>Magnoliopsida</taxon>
        <taxon>eudicotyledons</taxon>
        <taxon>Gunneridae</taxon>
        <taxon>Pentapetalae</taxon>
        <taxon>rosids</taxon>
        <taxon>malvids</taxon>
        <taxon>Malvales</taxon>
        <taxon>Malvaceae</taxon>
        <taxon>Malvoideae</taxon>
        <taxon>Hibiscus</taxon>
    </lineage>
</organism>
<reference evidence="5" key="1">
    <citation type="submission" date="2019-09" db="EMBL/GenBank/DDBJ databases">
        <title>Draft genome information of white flower Hibiscus syriacus.</title>
        <authorList>
            <person name="Kim Y.-M."/>
        </authorList>
    </citation>
    <scope>NUCLEOTIDE SEQUENCE [LARGE SCALE GENOMIC DNA]</scope>
    <source>
        <strain evidence="5">YM2019G1</strain>
    </source>
</reference>
<evidence type="ECO:0000256" key="2">
    <source>
        <dbReference type="PROSITE-ProRule" id="PRU00191"/>
    </source>
</evidence>
<dbReference type="InterPro" id="IPR001217">
    <property type="entry name" value="STAT"/>
</dbReference>
<feature type="compositionally biased region" description="Basic and acidic residues" evidence="3">
    <location>
        <begin position="807"/>
        <end position="817"/>
    </location>
</feature>
<keyword evidence="1 2" id="KW-0727">SH2 domain</keyword>
<proteinExistence type="predicted"/>
<dbReference type="Gene3D" id="3.30.505.10">
    <property type="entry name" value="SH2 domain"/>
    <property type="match status" value="1"/>
</dbReference>
<evidence type="ECO:0000256" key="3">
    <source>
        <dbReference type="SAM" id="MobiDB-lite"/>
    </source>
</evidence>
<evidence type="ECO:0000256" key="1">
    <source>
        <dbReference type="ARBA" id="ARBA00022999"/>
    </source>
</evidence>
<dbReference type="GO" id="GO:0003700">
    <property type="term" value="F:DNA-binding transcription factor activity"/>
    <property type="evidence" value="ECO:0007669"/>
    <property type="project" value="InterPro"/>
</dbReference>
<feature type="compositionally biased region" description="Low complexity" evidence="3">
    <location>
        <begin position="788"/>
        <end position="801"/>
    </location>
</feature>
<comment type="caution">
    <text evidence="5">The sequence shown here is derived from an EMBL/GenBank/DDBJ whole genome shotgun (WGS) entry which is preliminary data.</text>
</comment>
<protein>
    <submittedName>
        <fullName evidence="5">SH2 domain protein A, putative isoform 2</fullName>
    </submittedName>
</protein>
<name>A0A6A2X0C8_HIBSY</name>
<evidence type="ECO:0000313" key="6">
    <source>
        <dbReference type="Proteomes" id="UP000436088"/>
    </source>
</evidence>
<dbReference type="EMBL" id="VEPZ02001565">
    <property type="protein sequence ID" value="KAE8667818.1"/>
    <property type="molecule type" value="Genomic_DNA"/>
</dbReference>
<feature type="region of interest" description="Disordered" evidence="3">
    <location>
        <begin position="761"/>
        <end position="817"/>
    </location>
</feature>
<feature type="domain" description="SH2" evidence="4">
    <location>
        <begin position="584"/>
        <end position="698"/>
    </location>
</feature>
<dbReference type="Proteomes" id="UP000436088">
    <property type="component" value="Unassembled WGS sequence"/>
</dbReference>
<dbReference type="InterPro" id="IPR000980">
    <property type="entry name" value="SH2"/>
</dbReference>
<dbReference type="PROSITE" id="PS50001">
    <property type="entry name" value="SH2"/>
    <property type="match status" value="1"/>
</dbReference>
<dbReference type="SUPFAM" id="SSF55550">
    <property type="entry name" value="SH2 domain"/>
    <property type="match status" value="1"/>
</dbReference>
<dbReference type="InterPro" id="IPR036860">
    <property type="entry name" value="SH2_dom_sf"/>
</dbReference>
<dbReference type="PANTHER" id="PTHR11801">
    <property type="entry name" value="SIGNAL TRANSDUCER AND ACTIVATOR OF TRANSCRIPTION"/>
    <property type="match status" value="1"/>
</dbReference>